<reference evidence="9 10" key="1">
    <citation type="submission" date="2019-01" db="EMBL/GenBank/DDBJ databases">
        <title>A draft genome assembly of the solar-powered sea slug Elysia chlorotica.</title>
        <authorList>
            <person name="Cai H."/>
            <person name="Li Q."/>
            <person name="Fang X."/>
            <person name="Li J."/>
            <person name="Curtis N.E."/>
            <person name="Altenburger A."/>
            <person name="Shibata T."/>
            <person name="Feng M."/>
            <person name="Maeda T."/>
            <person name="Schwartz J.A."/>
            <person name="Shigenobu S."/>
            <person name="Lundholm N."/>
            <person name="Nishiyama T."/>
            <person name="Yang H."/>
            <person name="Hasebe M."/>
            <person name="Li S."/>
            <person name="Pierce S.K."/>
            <person name="Wang J."/>
        </authorList>
    </citation>
    <scope>NUCLEOTIDE SEQUENCE [LARGE SCALE GENOMIC DNA]</scope>
    <source>
        <strain evidence="9">EC2010</strain>
        <tissue evidence="9">Whole organism of an adult</tissue>
    </source>
</reference>
<dbReference type="Pfam" id="PF00002">
    <property type="entry name" value="7tm_2"/>
    <property type="match status" value="1"/>
</dbReference>
<feature type="signal peptide" evidence="6">
    <location>
        <begin position="1"/>
        <end position="28"/>
    </location>
</feature>
<dbReference type="GO" id="GO:0005886">
    <property type="term" value="C:plasma membrane"/>
    <property type="evidence" value="ECO:0007669"/>
    <property type="project" value="TreeGrafter"/>
</dbReference>
<feature type="transmembrane region" description="Helical" evidence="5">
    <location>
        <begin position="635"/>
        <end position="655"/>
    </location>
</feature>
<dbReference type="Proteomes" id="UP000271974">
    <property type="component" value="Unassembled WGS sequence"/>
</dbReference>
<dbReference type="SUPFAM" id="SSF56436">
    <property type="entry name" value="C-type lectin-like"/>
    <property type="match status" value="1"/>
</dbReference>
<evidence type="ECO:0000313" key="10">
    <source>
        <dbReference type="Proteomes" id="UP000271974"/>
    </source>
</evidence>
<feature type="transmembrane region" description="Helical" evidence="5">
    <location>
        <begin position="667"/>
        <end position="688"/>
    </location>
</feature>
<evidence type="ECO:0000256" key="3">
    <source>
        <dbReference type="ARBA" id="ARBA00022989"/>
    </source>
</evidence>
<dbReference type="Gene3D" id="2.60.220.50">
    <property type="match status" value="1"/>
</dbReference>
<dbReference type="InterPro" id="IPR001304">
    <property type="entry name" value="C-type_lectin-like"/>
</dbReference>
<evidence type="ECO:0000256" key="4">
    <source>
        <dbReference type="ARBA" id="ARBA00023136"/>
    </source>
</evidence>
<dbReference type="GO" id="GO:0007189">
    <property type="term" value="P:adenylate cyclase-activating G protein-coupled receptor signaling pathway"/>
    <property type="evidence" value="ECO:0007669"/>
    <property type="project" value="TreeGrafter"/>
</dbReference>
<keyword evidence="3 5" id="KW-1133">Transmembrane helix</keyword>
<evidence type="ECO:0000313" key="9">
    <source>
        <dbReference type="EMBL" id="RUS76177.1"/>
    </source>
</evidence>
<dbReference type="PANTHER" id="PTHR12011">
    <property type="entry name" value="ADHESION G-PROTEIN COUPLED RECEPTOR"/>
    <property type="match status" value="1"/>
</dbReference>
<dbReference type="OrthoDB" id="347083at2759"/>
<dbReference type="EMBL" id="RQTK01000682">
    <property type="protein sequence ID" value="RUS76177.1"/>
    <property type="molecule type" value="Genomic_DNA"/>
</dbReference>
<evidence type="ECO:0000259" key="8">
    <source>
        <dbReference type="PROSITE" id="PS50261"/>
    </source>
</evidence>
<dbReference type="InterPro" id="IPR016186">
    <property type="entry name" value="C-type_lectin-like/link_sf"/>
</dbReference>
<accession>A0A3S1B4Z2</accession>
<sequence>MAIRDSPCLCLPYLVYLVVLRLMVGANGASVCSPQVGWLPTVQGHSLFLSDASDPSGVVTWAAARLACAALGPPAALASCPRDVYDQTIACSIQASTPYWVGITAAHPSPAQLYWLDGSLETRASQFSLDASLSPSVSQTCGQVNLTIHSVFYRPLDWTLGDCSALRPYICLSDKTPVIPSTHPSVQTSSPSQLVPWRKRGQAAPATVHTAMAKLKCPTKIAPLSCLINKASAAHVNPSIPHRQGSDIIALANLIIEEFMKRSTKAANVTSLLDFLRAVDVTLQMVHTNDENIVKQVNVSDLLFKTEEFISSTLRGDSLSSDSELRLSHVDLSLERVQLSELRGRVFQVGSASVTVEDFTLVGSNHWTTTWANQPPGGNHSWTTWANQPAGGNHSWTTWANQPAGGNQSWTTWANQPAGRHGQISQNCTAVVVLVLLDVPQTTVDLDVGGRASVQSRVLSLSAAAGSTKLSLQHSFSLTSLQHSFSLTGSSFSQNTTTLICGFQTGNDTDDEVWSTQGCTNAGLAPTDELVGLDMGLQTNASSTSSAVINLGNGSDLRNNSGNATTWRVTCRCNHTTNFAILMRVVNFQISQADRQALSIITYIGCSASIISMVIAITVFTCLRSLNSERVCVHRNLCTAILAAQLTFISGIDAVEKPRVCAGVAVLLHYLVTASLVWMLVEGLHLYCQVVSVFGTGRARINYYRAFGWGEDFTHAFFASIHKYNYS</sequence>
<feature type="domain" description="G-protein coupled receptors family 2 profile 2" evidence="8">
    <location>
        <begin position="598"/>
        <end position="727"/>
    </location>
</feature>
<gene>
    <name evidence="9" type="ORF">EGW08_016055</name>
</gene>
<evidence type="ECO:0000256" key="2">
    <source>
        <dbReference type="ARBA" id="ARBA00022692"/>
    </source>
</evidence>
<dbReference type="InterPro" id="IPR017981">
    <property type="entry name" value="GPCR_2-like_7TM"/>
</dbReference>
<evidence type="ECO:0000259" key="7">
    <source>
        <dbReference type="PROSITE" id="PS50041"/>
    </source>
</evidence>
<comment type="caution">
    <text evidence="9">The sequence shown here is derived from an EMBL/GenBank/DDBJ whole genome shotgun (WGS) entry which is preliminary data.</text>
</comment>
<evidence type="ECO:0008006" key="11">
    <source>
        <dbReference type="Google" id="ProtNLM"/>
    </source>
</evidence>
<dbReference type="Gene3D" id="3.10.100.10">
    <property type="entry name" value="Mannose-Binding Protein A, subunit A"/>
    <property type="match status" value="1"/>
</dbReference>
<dbReference type="PROSITE" id="PS50261">
    <property type="entry name" value="G_PROTEIN_RECEP_F2_4"/>
    <property type="match status" value="1"/>
</dbReference>
<dbReference type="Gene3D" id="1.20.1070.10">
    <property type="entry name" value="Rhodopsin 7-helix transmembrane proteins"/>
    <property type="match status" value="1"/>
</dbReference>
<organism evidence="9 10">
    <name type="scientific">Elysia chlorotica</name>
    <name type="common">Eastern emerald elysia</name>
    <name type="synonym">Sea slug</name>
    <dbReference type="NCBI Taxonomy" id="188477"/>
    <lineage>
        <taxon>Eukaryota</taxon>
        <taxon>Metazoa</taxon>
        <taxon>Spiralia</taxon>
        <taxon>Lophotrochozoa</taxon>
        <taxon>Mollusca</taxon>
        <taxon>Gastropoda</taxon>
        <taxon>Heterobranchia</taxon>
        <taxon>Euthyneura</taxon>
        <taxon>Panpulmonata</taxon>
        <taxon>Sacoglossa</taxon>
        <taxon>Placobranchoidea</taxon>
        <taxon>Plakobranchidae</taxon>
        <taxon>Elysia</taxon>
    </lineage>
</organism>
<dbReference type="GO" id="GO:0007166">
    <property type="term" value="P:cell surface receptor signaling pathway"/>
    <property type="evidence" value="ECO:0007669"/>
    <property type="project" value="InterPro"/>
</dbReference>
<evidence type="ECO:0000256" key="1">
    <source>
        <dbReference type="ARBA" id="ARBA00004141"/>
    </source>
</evidence>
<dbReference type="InterPro" id="IPR000832">
    <property type="entry name" value="GPCR_2_secretin-like"/>
</dbReference>
<dbReference type="PRINTS" id="PR00249">
    <property type="entry name" value="GPCRSECRETIN"/>
</dbReference>
<evidence type="ECO:0000256" key="5">
    <source>
        <dbReference type="SAM" id="Phobius"/>
    </source>
</evidence>
<comment type="subcellular location">
    <subcellularLocation>
        <location evidence="1">Membrane</location>
        <topology evidence="1">Multi-pass membrane protein</topology>
    </subcellularLocation>
</comment>
<dbReference type="PANTHER" id="PTHR12011:SF471">
    <property type="entry name" value="G-PROTEIN COUPLED RECEPTORS FAMILY 2 PROFILE 2 DOMAIN-CONTAINING PROTEIN"/>
    <property type="match status" value="1"/>
</dbReference>
<feature type="chain" id="PRO_5018722981" description="G-protein coupled receptors family 2 profile 2 domain-containing protein" evidence="6">
    <location>
        <begin position="29"/>
        <end position="727"/>
    </location>
</feature>
<keyword evidence="2 5" id="KW-0812">Transmembrane</keyword>
<dbReference type="AlphaFoldDB" id="A0A3S1B4Z2"/>
<dbReference type="SMART" id="SM00034">
    <property type="entry name" value="CLECT"/>
    <property type="match status" value="1"/>
</dbReference>
<dbReference type="GO" id="GO:0004930">
    <property type="term" value="F:G protein-coupled receptor activity"/>
    <property type="evidence" value="ECO:0007669"/>
    <property type="project" value="InterPro"/>
</dbReference>
<proteinExistence type="predicted"/>
<name>A0A3S1B4Z2_ELYCH</name>
<dbReference type="InterPro" id="IPR046338">
    <property type="entry name" value="GAIN_dom_sf"/>
</dbReference>
<keyword evidence="6" id="KW-0732">Signal</keyword>
<feature type="domain" description="C-type lectin" evidence="7">
    <location>
        <begin position="60"/>
        <end position="172"/>
    </location>
</feature>
<evidence type="ECO:0000256" key="6">
    <source>
        <dbReference type="SAM" id="SignalP"/>
    </source>
</evidence>
<feature type="transmembrane region" description="Helical" evidence="5">
    <location>
        <begin position="600"/>
        <end position="623"/>
    </location>
</feature>
<keyword evidence="10" id="KW-1185">Reference proteome</keyword>
<dbReference type="InterPro" id="IPR016187">
    <property type="entry name" value="CTDL_fold"/>
</dbReference>
<dbReference type="PROSITE" id="PS50041">
    <property type="entry name" value="C_TYPE_LECTIN_2"/>
    <property type="match status" value="1"/>
</dbReference>
<protein>
    <recommendedName>
        <fullName evidence="11">G-protein coupled receptors family 2 profile 2 domain-containing protein</fullName>
    </recommendedName>
</protein>
<keyword evidence="4 5" id="KW-0472">Membrane</keyword>